<protein>
    <submittedName>
        <fullName evidence="1">Uncharacterized protein</fullName>
    </submittedName>
</protein>
<evidence type="ECO:0000313" key="2">
    <source>
        <dbReference type="Proteomes" id="UP000188836"/>
    </source>
</evidence>
<comment type="caution">
    <text evidence="1">The sequence shown here is derived from an EMBL/GenBank/DDBJ whole genome shotgun (WGS) entry which is preliminary data.</text>
</comment>
<dbReference type="RefSeq" id="WP_077115775.1">
    <property type="nucleotide sequence ID" value="NZ_LOKT01000007.1"/>
</dbReference>
<dbReference type="InterPro" id="IPR051010">
    <property type="entry name" value="BCAA_transport"/>
</dbReference>
<reference evidence="1 2" key="1">
    <citation type="journal article" date="2016" name="Antonie Van Leeuwenhoek">
        <title>Nocardia donostiensis sp. nov., isolated from human respiratory specimens.</title>
        <authorList>
            <person name="Ercibengoa M."/>
            <person name="Bell M."/>
            <person name="Marimon J.M."/>
            <person name="Humrighouse B."/>
            <person name="Klenk H.P."/>
            <person name="Potter G."/>
            <person name="Perez-Trallero E."/>
        </authorList>
    </citation>
    <scope>NUCLEOTIDE SEQUENCE [LARGE SCALE GENOMIC DNA]</scope>
    <source>
        <strain evidence="1 2">X1655</strain>
    </source>
</reference>
<proteinExistence type="predicted"/>
<dbReference type="STRING" id="1538463.B0T36_11835"/>
<dbReference type="PANTHER" id="PTHR30483">
    <property type="entry name" value="LEUCINE-SPECIFIC-BINDING PROTEIN"/>
    <property type="match status" value="1"/>
</dbReference>
<accession>A0A1W0BGW4</accession>
<sequence length="494" mass="52513">MSDQIVPPAPSWRKWAWAAAAVAVAAVVALVALVAVPLAVEAAKRCGDGVIRSGPGSECVGVTDGSVMFEPELAAIQEHIHTENTQVAASGKPYVSIAVLLPMTRGADGGELVTMPWLRHHLEGAHLAQLAANHTTTWGGTPQIRLLLANAGSGFGQWATAVDELDQLRDQERIVAVAGIGLSVENAVRAMERLAELGLPIIGSTLTADSLTAVPGFLRISPPNSDQARAAAMYAKPRAQQALLVRDENPNDHYAITLAEEFSEYYLDETHRFSGPVERYNSQEGGVANTFNHMLPNICHAAPQLVYFAGRAVHAITFIKALAERSCRDIPITVLTGEDMSLHTAPDEAVRTALESGVSVVYTASAHPQSWENQQHDLFNLHSVAQFAPDCRGPVCYRALSDDSLDDASAIVAHDAVVTAVQAIRQSSVDGAVVSAADVLQSMNRLHGATAVRGAAGILSFDEAGDPVNKPIPMLRLLPGRSPEFLGLSWPGIE</sequence>
<keyword evidence="2" id="KW-1185">Reference proteome</keyword>
<evidence type="ECO:0000313" key="1">
    <source>
        <dbReference type="EMBL" id="ONM49246.1"/>
    </source>
</evidence>
<organism evidence="1 2">
    <name type="scientific">Nocardia donostiensis</name>
    <dbReference type="NCBI Taxonomy" id="1538463"/>
    <lineage>
        <taxon>Bacteria</taxon>
        <taxon>Bacillati</taxon>
        <taxon>Actinomycetota</taxon>
        <taxon>Actinomycetes</taxon>
        <taxon>Mycobacteriales</taxon>
        <taxon>Nocardiaceae</taxon>
        <taxon>Nocardia</taxon>
    </lineage>
</organism>
<dbReference type="AlphaFoldDB" id="A0A1W0BGW4"/>
<dbReference type="Proteomes" id="UP000188836">
    <property type="component" value="Unassembled WGS sequence"/>
</dbReference>
<name>A0A1W0BGW4_9NOCA</name>
<gene>
    <name evidence="1" type="ORF">B0T46_07575</name>
</gene>
<dbReference type="Gene3D" id="3.40.50.2300">
    <property type="match status" value="2"/>
</dbReference>
<dbReference type="SUPFAM" id="SSF53822">
    <property type="entry name" value="Periplasmic binding protein-like I"/>
    <property type="match status" value="1"/>
</dbReference>
<dbReference type="EMBL" id="MUMY01000005">
    <property type="protein sequence ID" value="ONM49246.1"/>
    <property type="molecule type" value="Genomic_DNA"/>
</dbReference>
<dbReference type="PANTHER" id="PTHR30483:SF6">
    <property type="entry name" value="PERIPLASMIC BINDING PROTEIN OF ABC TRANSPORTER FOR NATURAL AMINO ACIDS"/>
    <property type="match status" value="1"/>
</dbReference>
<dbReference type="InterPro" id="IPR028082">
    <property type="entry name" value="Peripla_BP_I"/>
</dbReference>
<dbReference type="OrthoDB" id="3440574at2"/>